<protein>
    <submittedName>
        <fullName evidence="1">Uncharacterized protein</fullName>
    </submittedName>
</protein>
<organism evidence="1 2">
    <name type="scientific">Bacillus phage vB_BsuS_PJN02</name>
    <dbReference type="NCBI Taxonomy" id="2920374"/>
    <lineage>
        <taxon>Viruses</taxon>
        <taxon>Duplodnaviria</taxon>
        <taxon>Heunggongvirae</taxon>
        <taxon>Uroviricota</taxon>
        <taxon>Caudoviricetes</taxon>
        <taxon>Heleneionescovirinae</taxon>
        <taxon>Zhangjivirus</taxon>
        <taxon>Zhangjivirus PJN02</taxon>
    </lineage>
</organism>
<name>A0AC61TSG5_9CAUD</name>
<proteinExistence type="predicted"/>
<dbReference type="EMBL" id="OM634653">
    <property type="protein sequence ID" value="UNH58465.1"/>
    <property type="molecule type" value="Genomic_DNA"/>
</dbReference>
<sequence length="116" mass="14042">MEGINLYKNLFDDIDPFELEDHEGISLYNENLSYNEGWYNIYEITFRFKGKKYSMEKRVHTSDNVCENHWLVETFHEVVETDDLRKGIDRIINNIEEELYDTWEEIIGDLEKLKKI</sequence>
<keyword evidence="2" id="KW-1185">Reference proteome</keyword>
<dbReference type="Proteomes" id="UP000829276">
    <property type="component" value="Segment"/>
</dbReference>
<accession>A0AC61TSG5</accession>
<evidence type="ECO:0000313" key="1">
    <source>
        <dbReference type="EMBL" id="UNH58465.1"/>
    </source>
</evidence>
<reference evidence="1" key="1">
    <citation type="submission" date="2022-02" db="EMBL/GenBank/DDBJ databases">
        <authorList>
            <person name="Nazir A."/>
            <person name="Chen Y."/>
            <person name="Liu Y."/>
        </authorList>
    </citation>
    <scope>NUCLEOTIDE SEQUENCE</scope>
</reference>
<evidence type="ECO:0000313" key="2">
    <source>
        <dbReference type="Proteomes" id="UP000829276"/>
    </source>
</evidence>